<protein>
    <submittedName>
        <fullName evidence="9">Membrane associated rhomboid family serine protease</fullName>
    </submittedName>
</protein>
<evidence type="ECO:0000256" key="1">
    <source>
        <dbReference type="ARBA" id="ARBA00004141"/>
    </source>
</evidence>
<gene>
    <name evidence="9" type="ORF">C8D94_102430</name>
</gene>
<dbReference type="GO" id="GO:0004252">
    <property type="term" value="F:serine-type endopeptidase activity"/>
    <property type="evidence" value="ECO:0007669"/>
    <property type="project" value="InterPro"/>
</dbReference>
<evidence type="ECO:0000256" key="4">
    <source>
        <dbReference type="ARBA" id="ARBA00022801"/>
    </source>
</evidence>
<comment type="similarity">
    <text evidence="2">Belongs to the peptidase S54 family.</text>
</comment>
<dbReference type="InterPro" id="IPR050925">
    <property type="entry name" value="Rhomboid_protease_S54"/>
</dbReference>
<evidence type="ECO:0000313" key="9">
    <source>
        <dbReference type="EMBL" id="RDK87245.1"/>
    </source>
</evidence>
<keyword evidence="3 7" id="KW-0812">Transmembrane</keyword>
<dbReference type="Proteomes" id="UP000255317">
    <property type="component" value="Unassembled WGS sequence"/>
</dbReference>
<sequence length="260" mass="29297">MNMRGISDTVKHIIIINVIFWVATLLIGNKGDFMEGLFAMHFPLNDGFKPWQIITHMFMHASYQEGGGIVFYHILFNMFGVWMFGTPLEQMWGKKKFVFFYISAGLGSLLLYTGILYFQFTSALDTLIAAGFERAEILETLNSGDYMYDTRWLNTLGEEGVAELLQPFNGIMLGASGALYGVLVAFAMTFPNTPLMLIFLPIPIKAKYFVPGVLCIDLFFGLTSYSIGPIAHFAHIGGAIAGFIMAYYWKKNSFNNTRWN</sequence>
<feature type="transmembrane region" description="Helical" evidence="7">
    <location>
        <begin position="97"/>
        <end position="118"/>
    </location>
</feature>
<keyword evidence="9" id="KW-0645">Protease</keyword>
<feature type="transmembrane region" description="Helical" evidence="7">
    <location>
        <begin position="233"/>
        <end position="249"/>
    </location>
</feature>
<feature type="domain" description="Peptidase S54 rhomboid" evidence="8">
    <location>
        <begin position="164"/>
        <end position="248"/>
    </location>
</feature>
<dbReference type="InterPro" id="IPR022764">
    <property type="entry name" value="Peptidase_S54_rhomboid_dom"/>
</dbReference>
<feature type="transmembrane region" description="Helical" evidence="7">
    <location>
        <begin position="208"/>
        <end position="227"/>
    </location>
</feature>
<dbReference type="Gene3D" id="1.20.1540.10">
    <property type="entry name" value="Rhomboid-like"/>
    <property type="match status" value="1"/>
</dbReference>
<feature type="transmembrane region" description="Helical" evidence="7">
    <location>
        <begin position="12"/>
        <end position="28"/>
    </location>
</feature>
<feature type="transmembrane region" description="Helical" evidence="7">
    <location>
        <begin position="178"/>
        <end position="201"/>
    </location>
</feature>
<feature type="transmembrane region" description="Helical" evidence="7">
    <location>
        <begin position="66"/>
        <end position="85"/>
    </location>
</feature>
<accession>A0A370QFU9</accession>
<proteinExistence type="inferred from homology"/>
<dbReference type="EMBL" id="QRAO01000002">
    <property type="protein sequence ID" value="RDK87245.1"/>
    <property type="molecule type" value="Genomic_DNA"/>
</dbReference>
<dbReference type="AlphaFoldDB" id="A0A370QFU9"/>
<dbReference type="PANTHER" id="PTHR43731">
    <property type="entry name" value="RHOMBOID PROTEASE"/>
    <property type="match status" value="1"/>
</dbReference>
<evidence type="ECO:0000256" key="5">
    <source>
        <dbReference type="ARBA" id="ARBA00022989"/>
    </source>
</evidence>
<evidence type="ECO:0000256" key="7">
    <source>
        <dbReference type="SAM" id="Phobius"/>
    </source>
</evidence>
<keyword evidence="10" id="KW-1185">Reference proteome</keyword>
<comment type="subcellular location">
    <subcellularLocation>
        <location evidence="1">Membrane</location>
        <topology evidence="1">Multi-pass membrane protein</topology>
    </subcellularLocation>
</comment>
<keyword evidence="5 7" id="KW-1133">Transmembrane helix</keyword>
<evidence type="ECO:0000259" key="8">
    <source>
        <dbReference type="Pfam" id="PF01694"/>
    </source>
</evidence>
<organism evidence="9 10">
    <name type="scientific">Marinirhabdus gelatinilytica</name>
    <dbReference type="NCBI Taxonomy" id="1703343"/>
    <lineage>
        <taxon>Bacteria</taxon>
        <taxon>Pseudomonadati</taxon>
        <taxon>Bacteroidota</taxon>
        <taxon>Flavobacteriia</taxon>
        <taxon>Flavobacteriales</taxon>
        <taxon>Flavobacteriaceae</taxon>
    </lineage>
</organism>
<comment type="caution">
    <text evidence="9">The sequence shown here is derived from an EMBL/GenBank/DDBJ whole genome shotgun (WGS) entry which is preliminary data.</text>
</comment>
<reference evidence="9 10" key="1">
    <citation type="submission" date="2018-07" db="EMBL/GenBank/DDBJ databases">
        <title>Genomic Encyclopedia of Type Strains, Phase IV (KMG-IV): sequencing the most valuable type-strain genomes for metagenomic binning, comparative biology and taxonomic classification.</title>
        <authorList>
            <person name="Goeker M."/>
        </authorList>
    </citation>
    <scope>NUCLEOTIDE SEQUENCE [LARGE SCALE GENOMIC DNA]</scope>
    <source>
        <strain evidence="9 10">DSM 101478</strain>
    </source>
</reference>
<evidence type="ECO:0000256" key="2">
    <source>
        <dbReference type="ARBA" id="ARBA00009045"/>
    </source>
</evidence>
<dbReference type="Pfam" id="PF01694">
    <property type="entry name" value="Rhomboid"/>
    <property type="match status" value="2"/>
</dbReference>
<dbReference type="PANTHER" id="PTHR43731:SF14">
    <property type="entry name" value="PRESENILIN-ASSOCIATED RHOMBOID-LIKE PROTEIN, MITOCHONDRIAL"/>
    <property type="match status" value="1"/>
</dbReference>
<name>A0A370QFU9_9FLAO</name>
<evidence type="ECO:0000256" key="6">
    <source>
        <dbReference type="ARBA" id="ARBA00023136"/>
    </source>
</evidence>
<dbReference type="GO" id="GO:0006508">
    <property type="term" value="P:proteolysis"/>
    <property type="evidence" value="ECO:0007669"/>
    <property type="project" value="UniProtKB-KW"/>
</dbReference>
<evidence type="ECO:0000313" key="10">
    <source>
        <dbReference type="Proteomes" id="UP000255317"/>
    </source>
</evidence>
<dbReference type="SUPFAM" id="SSF144091">
    <property type="entry name" value="Rhomboid-like"/>
    <property type="match status" value="1"/>
</dbReference>
<keyword evidence="6 7" id="KW-0472">Membrane</keyword>
<evidence type="ECO:0000256" key="3">
    <source>
        <dbReference type="ARBA" id="ARBA00022692"/>
    </source>
</evidence>
<dbReference type="InterPro" id="IPR035952">
    <property type="entry name" value="Rhomboid-like_sf"/>
</dbReference>
<dbReference type="GO" id="GO:0016020">
    <property type="term" value="C:membrane"/>
    <property type="evidence" value="ECO:0007669"/>
    <property type="project" value="UniProtKB-SubCell"/>
</dbReference>
<keyword evidence="4" id="KW-0378">Hydrolase</keyword>
<feature type="domain" description="Peptidase S54 rhomboid" evidence="8">
    <location>
        <begin position="49"/>
        <end position="114"/>
    </location>
</feature>